<gene>
    <name evidence="1" type="ORF">DPEC_G00011210</name>
</gene>
<evidence type="ECO:0000313" key="1">
    <source>
        <dbReference type="EMBL" id="KAJ8016809.1"/>
    </source>
</evidence>
<sequence>MHFDNARLLKQCVYGATCHDTESDNVILRSPSYLCLSQKTSDYHRRFHIKYVIILSRCTLQLGFLTCRRSSGTVSMLCCHVVCAPGYQNHTRNHGIPSYWSISLSDVTNVVLQKACYI</sequence>
<keyword evidence="2" id="KW-1185">Reference proteome</keyword>
<comment type="caution">
    <text evidence="1">The sequence shown here is derived from an EMBL/GenBank/DDBJ whole genome shotgun (WGS) entry which is preliminary data.</text>
</comment>
<name>A0ACC2HLG3_DALPE</name>
<evidence type="ECO:0000313" key="2">
    <source>
        <dbReference type="Proteomes" id="UP001157502"/>
    </source>
</evidence>
<protein>
    <submittedName>
        <fullName evidence="1">Uncharacterized protein</fullName>
    </submittedName>
</protein>
<accession>A0ACC2HLG3</accession>
<dbReference type="Proteomes" id="UP001157502">
    <property type="component" value="Chromosome 1"/>
</dbReference>
<proteinExistence type="predicted"/>
<dbReference type="EMBL" id="CM055728">
    <property type="protein sequence ID" value="KAJ8016809.1"/>
    <property type="molecule type" value="Genomic_DNA"/>
</dbReference>
<organism evidence="1 2">
    <name type="scientific">Dallia pectoralis</name>
    <name type="common">Alaska blackfish</name>
    <dbReference type="NCBI Taxonomy" id="75939"/>
    <lineage>
        <taxon>Eukaryota</taxon>
        <taxon>Metazoa</taxon>
        <taxon>Chordata</taxon>
        <taxon>Craniata</taxon>
        <taxon>Vertebrata</taxon>
        <taxon>Euteleostomi</taxon>
        <taxon>Actinopterygii</taxon>
        <taxon>Neopterygii</taxon>
        <taxon>Teleostei</taxon>
        <taxon>Protacanthopterygii</taxon>
        <taxon>Esociformes</taxon>
        <taxon>Umbridae</taxon>
        <taxon>Dallia</taxon>
    </lineage>
</organism>
<reference evidence="1" key="1">
    <citation type="submission" date="2021-05" db="EMBL/GenBank/DDBJ databases">
        <authorList>
            <person name="Pan Q."/>
            <person name="Jouanno E."/>
            <person name="Zahm M."/>
            <person name="Klopp C."/>
            <person name="Cabau C."/>
            <person name="Louis A."/>
            <person name="Berthelot C."/>
            <person name="Parey E."/>
            <person name="Roest Crollius H."/>
            <person name="Montfort J."/>
            <person name="Robinson-Rechavi M."/>
            <person name="Bouchez O."/>
            <person name="Lampietro C."/>
            <person name="Lopez Roques C."/>
            <person name="Donnadieu C."/>
            <person name="Postlethwait J."/>
            <person name="Bobe J."/>
            <person name="Dillon D."/>
            <person name="Chandos A."/>
            <person name="von Hippel F."/>
            <person name="Guiguen Y."/>
        </authorList>
    </citation>
    <scope>NUCLEOTIDE SEQUENCE</scope>
    <source>
        <strain evidence="1">YG-Jan2019</strain>
    </source>
</reference>